<evidence type="ECO:0000256" key="1">
    <source>
        <dbReference type="ARBA" id="ARBA00000707"/>
    </source>
</evidence>
<gene>
    <name evidence="10" type="ORF">Ae201684_014113</name>
</gene>
<keyword evidence="11" id="KW-1185">Reference proteome</keyword>
<feature type="domain" description="DUF3645" evidence="9">
    <location>
        <begin position="550"/>
        <end position="581"/>
    </location>
</feature>
<dbReference type="PANTHER" id="PTHR13367">
    <property type="entry name" value="UBIQUITIN THIOESTERASE"/>
    <property type="match status" value="1"/>
</dbReference>
<dbReference type="InterPro" id="IPR022099">
    <property type="entry name" value="DUF3638"/>
</dbReference>
<dbReference type="Pfam" id="PF12340">
    <property type="entry name" value="DUF3638"/>
    <property type="match status" value="1"/>
</dbReference>
<name>A0A6G0WL34_9STRA</name>
<feature type="coiled-coil region" evidence="7">
    <location>
        <begin position="991"/>
        <end position="1018"/>
    </location>
</feature>
<evidence type="ECO:0000313" key="11">
    <source>
        <dbReference type="Proteomes" id="UP000481153"/>
    </source>
</evidence>
<sequence length="1220" mass="137176">MAPCPKHRQVLNCPHQNSVLELESPPVSADIVTSVEEELCRQVIVNIPRAVHEYPLSESRTSAIGLEIADGLKSSWLHHQEAHYFTLADPPGLVTVVEYLNVKVIGYKNSMEEFLRASLNIVPSDMKPMMDLLCASNRHPRVCVNDWLRLAVDDSIVRKLNPYFSQTAASKYQSATRVYLALCVLSLRLARLLNILKTSGSNESLFQELLCKRTWSWDDHPRWLVFEVEQSLQIRPEQYTIVKHLLESPTGTICQLNMGLGKTRVILPMLILHYAEQGLVPRVHVLASILQETLDMLHLRLTASTLAIKIVEQPFHRQIQLTPLQTEVLRQQIQDSCHVVTPEHRLSLEMKVKELACNQDPLANQLQMTIEELKFVDLFDEGDALFHFRYQLVYAIGSPTMLEQYELRAKTAHALLRVLNSSDPPLETWIKKNSRAESASSAAIFRAIRLGDASDITRQEFRLLILRGLIANPTPEFAWLRVWCEKHPKEIASFESILIDSSLSAASLRDMFGVSLHYNYLLALRGYLAFGLLEHSLEQRHQVDYGIDFRRKKRVAVPFRAANVPSDRSEFGHPNVSLLLTTLAFYYQGLTPQLIKEGLEVLLTLGRPAQTFIFDKVLAPLKSELSCEEFALIENVSSLDITNANQMELLCTKLCRSMEFINFWLIRCVFEADLAQHPACISVSSWDLAETGHGKGLLATNDTTFVLPLQVTSSNPFIPSILGTNGRMVDRLLNHTLICQFLPSESKELWKTLVESTINAKVDALIDTGSLLTGVSNSEIAAYIASNNGLEGKHLGIVYFDTSRRQWMVLTRQTQQTFQLNASPIKERNCFVLFDDARSRGADMRLRIDAVAAITLGPKLTKDKLMQGAGRMRQLGHNQKLVILAPNELEKVLTPFCAQTTLEWVINNTVSDLEHGLVTWSQQGLSFCKKLEATSSEVIDESWNLEDLFRDGVVKGSLAETVSSQLKKYGESKKDFLANIKSRCLDLGREIEVQMQYFKECEQELQQEEEQQHEIQAISSEKVMAKEQIWDYASALKATSVQELDISVKPLAYVAQVAAAEGLALVKWPPTVFGTINFFSTIKSPSLDNIRLADAVLVLPNGEWVLLSDKEADAILELLCENSETSVGYINFSALKSSPGYSSKGAMLSFNIDSVRDNEVVALALFNGETMFPGAMQQRIIKYMVAEQGCHQALFDLLAARGKQQNWDCSDLKQCCAFSL</sequence>
<comment type="caution">
    <text evidence="10">The sequence shown here is derived from an EMBL/GenBank/DDBJ whole genome shotgun (WGS) entry which is preliminary data.</text>
</comment>
<dbReference type="EMBL" id="VJMJ01000184">
    <property type="protein sequence ID" value="KAF0728007.1"/>
    <property type="molecule type" value="Genomic_DNA"/>
</dbReference>
<dbReference type="PANTHER" id="PTHR13367:SF33">
    <property type="entry name" value="P-LOOP CONTAINING NUCLEOSIDE TRIPHOSPHATE HYDROLASE PROTEIN"/>
    <property type="match status" value="1"/>
</dbReference>
<accession>A0A6G0WL34</accession>
<evidence type="ECO:0000256" key="7">
    <source>
        <dbReference type="SAM" id="Coils"/>
    </source>
</evidence>
<feature type="domain" description="DUF3638" evidence="8">
    <location>
        <begin position="213"/>
        <end position="422"/>
    </location>
</feature>
<dbReference type="AlphaFoldDB" id="A0A6G0WL34"/>
<dbReference type="GO" id="GO:0006508">
    <property type="term" value="P:proteolysis"/>
    <property type="evidence" value="ECO:0007669"/>
    <property type="project" value="UniProtKB-KW"/>
</dbReference>
<evidence type="ECO:0000256" key="4">
    <source>
        <dbReference type="ARBA" id="ARBA00022786"/>
    </source>
</evidence>
<keyword evidence="5" id="KW-0378">Hydrolase</keyword>
<evidence type="ECO:0000256" key="5">
    <source>
        <dbReference type="ARBA" id="ARBA00022801"/>
    </source>
</evidence>
<evidence type="ECO:0000256" key="6">
    <source>
        <dbReference type="ARBA" id="ARBA00022807"/>
    </source>
</evidence>
<organism evidence="10 11">
    <name type="scientific">Aphanomyces euteiches</name>
    <dbReference type="NCBI Taxonomy" id="100861"/>
    <lineage>
        <taxon>Eukaryota</taxon>
        <taxon>Sar</taxon>
        <taxon>Stramenopiles</taxon>
        <taxon>Oomycota</taxon>
        <taxon>Saprolegniomycetes</taxon>
        <taxon>Saprolegniales</taxon>
        <taxon>Verrucalvaceae</taxon>
        <taxon>Aphanomyces</taxon>
    </lineage>
</organism>
<dbReference type="Proteomes" id="UP000481153">
    <property type="component" value="Unassembled WGS sequence"/>
</dbReference>
<keyword evidence="7" id="KW-0175">Coiled coil</keyword>
<dbReference type="Pfam" id="PF12359">
    <property type="entry name" value="DUF3645"/>
    <property type="match status" value="1"/>
</dbReference>
<proteinExistence type="predicted"/>
<keyword evidence="6" id="KW-0788">Thiol protease</keyword>
<evidence type="ECO:0000313" key="10">
    <source>
        <dbReference type="EMBL" id="KAF0728007.1"/>
    </source>
</evidence>
<protein>
    <recommendedName>
        <fullName evidence="2">ubiquitinyl hydrolase 1</fullName>
        <ecNumber evidence="2">3.4.19.12</ecNumber>
    </recommendedName>
</protein>
<evidence type="ECO:0000259" key="9">
    <source>
        <dbReference type="Pfam" id="PF12359"/>
    </source>
</evidence>
<dbReference type="InterPro" id="IPR027417">
    <property type="entry name" value="P-loop_NTPase"/>
</dbReference>
<evidence type="ECO:0000256" key="2">
    <source>
        <dbReference type="ARBA" id="ARBA00012759"/>
    </source>
</evidence>
<dbReference type="InterPro" id="IPR022105">
    <property type="entry name" value="DUF3645"/>
</dbReference>
<evidence type="ECO:0000256" key="3">
    <source>
        <dbReference type="ARBA" id="ARBA00022670"/>
    </source>
</evidence>
<dbReference type="InterPro" id="IPR051346">
    <property type="entry name" value="OTU_Deubiquitinase"/>
</dbReference>
<dbReference type="SUPFAM" id="SSF52540">
    <property type="entry name" value="P-loop containing nucleoside triphosphate hydrolases"/>
    <property type="match status" value="1"/>
</dbReference>
<keyword evidence="4" id="KW-0833">Ubl conjugation pathway</keyword>
<evidence type="ECO:0000259" key="8">
    <source>
        <dbReference type="Pfam" id="PF12340"/>
    </source>
</evidence>
<dbReference type="EC" id="3.4.19.12" evidence="2"/>
<reference evidence="10 11" key="1">
    <citation type="submission" date="2019-07" db="EMBL/GenBank/DDBJ databases">
        <title>Genomics analysis of Aphanomyces spp. identifies a new class of oomycete effector associated with host adaptation.</title>
        <authorList>
            <person name="Gaulin E."/>
        </authorList>
    </citation>
    <scope>NUCLEOTIDE SEQUENCE [LARGE SCALE GENOMIC DNA]</scope>
    <source>
        <strain evidence="10 11">ATCC 201684</strain>
    </source>
</reference>
<comment type="catalytic activity">
    <reaction evidence="1">
        <text>Thiol-dependent hydrolysis of ester, thioester, amide, peptide and isopeptide bonds formed by the C-terminal Gly of ubiquitin (a 76-residue protein attached to proteins as an intracellular targeting signal).</text>
        <dbReference type="EC" id="3.4.19.12"/>
    </reaction>
</comment>
<keyword evidence="3" id="KW-0645">Protease</keyword>
<dbReference type="VEuPathDB" id="FungiDB:AeMF1_003292"/>
<dbReference type="GO" id="GO:0004843">
    <property type="term" value="F:cysteine-type deubiquitinase activity"/>
    <property type="evidence" value="ECO:0007669"/>
    <property type="project" value="UniProtKB-EC"/>
</dbReference>